<evidence type="ECO:0000256" key="3">
    <source>
        <dbReference type="SAM" id="Phobius"/>
    </source>
</evidence>
<evidence type="ECO:0000256" key="2">
    <source>
        <dbReference type="SAM" id="MobiDB-lite"/>
    </source>
</evidence>
<keyword evidence="3" id="KW-0812">Transmembrane</keyword>
<feature type="transmembrane region" description="Helical" evidence="3">
    <location>
        <begin position="16"/>
        <end position="38"/>
    </location>
</feature>
<protein>
    <submittedName>
        <fullName evidence="4">PilN domain-containing protein</fullName>
    </submittedName>
</protein>
<dbReference type="InterPro" id="IPR007813">
    <property type="entry name" value="PilN"/>
</dbReference>
<organism evidence="4 5">
    <name type="scientific">Anoxybacteroides rupiense</name>
    <dbReference type="NCBI Taxonomy" id="311460"/>
    <lineage>
        <taxon>Bacteria</taxon>
        <taxon>Bacillati</taxon>
        <taxon>Bacillota</taxon>
        <taxon>Bacilli</taxon>
        <taxon>Bacillales</taxon>
        <taxon>Anoxybacillaceae</taxon>
        <taxon>Anoxybacteroides</taxon>
    </lineage>
</organism>
<keyword evidence="1" id="KW-0175">Coiled coil</keyword>
<sequence length="207" mass="23024">MLIDVNLLPKKEPKNAVFLIVAILLLAVLAAAGAFFYWSVQKAESEMNQLTQELKQTRALEAAEQQKLADAEPVQEVEELQKTVEWAKQYPLKTVLLLQNMAKLLPERGFLMNFSYAEDTTVSITVQFDTSEDAAYYLKRLSDAPFVANVQLKSVAAANQGDNGSADSSPEEAADAAEGKKIAPRYLAQYELRINKEALKDEKENQP</sequence>
<evidence type="ECO:0000313" key="5">
    <source>
        <dbReference type="Proteomes" id="UP001339962"/>
    </source>
</evidence>
<dbReference type="RefSeq" id="WP_080862135.1">
    <property type="nucleotide sequence ID" value="NZ_JAGUQN010000009.1"/>
</dbReference>
<keyword evidence="3" id="KW-0472">Membrane</keyword>
<dbReference type="EMBL" id="JARTLI010000004">
    <property type="protein sequence ID" value="MED5051024.1"/>
    <property type="molecule type" value="Genomic_DNA"/>
</dbReference>
<keyword evidence="3" id="KW-1133">Transmembrane helix</keyword>
<proteinExistence type="predicted"/>
<feature type="region of interest" description="Disordered" evidence="2">
    <location>
        <begin position="159"/>
        <end position="179"/>
    </location>
</feature>
<dbReference type="Proteomes" id="UP001339962">
    <property type="component" value="Unassembled WGS sequence"/>
</dbReference>
<feature type="coiled-coil region" evidence="1">
    <location>
        <begin position="40"/>
        <end position="67"/>
    </location>
</feature>
<evidence type="ECO:0000256" key="1">
    <source>
        <dbReference type="SAM" id="Coils"/>
    </source>
</evidence>
<dbReference type="Pfam" id="PF05137">
    <property type="entry name" value="PilN"/>
    <property type="match status" value="1"/>
</dbReference>
<gene>
    <name evidence="4" type="ORF">P9850_03940</name>
</gene>
<reference evidence="4 5" key="1">
    <citation type="submission" date="2023-03" db="EMBL/GenBank/DDBJ databases">
        <title>Bacillus Genome Sequencing.</title>
        <authorList>
            <person name="Dunlap C."/>
        </authorList>
    </citation>
    <scope>NUCLEOTIDE SEQUENCE [LARGE SCALE GENOMIC DNA]</scope>
    <source>
        <strain evidence="4 5">NRS-38</strain>
    </source>
</reference>
<comment type="caution">
    <text evidence="4">The sequence shown here is derived from an EMBL/GenBank/DDBJ whole genome shotgun (WGS) entry which is preliminary data.</text>
</comment>
<evidence type="ECO:0000313" key="4">
    <source>
        <dbReference type="EMBL" id="MED5051024.1"/>
    </source>
</evidence>
<name>A0ABD5ITA0_9BACL</name>
<dbReference type="AlphaFoldDB" id="A0ABD5ITA0"/>
<accession>A0ABD5ITA0</accession>